<dbReference type="InterPro" id="IPR050553">
    <property type="entry name" value="Thioredoxin_ResA/DsbE_sf"/>
</dbReference>
<dbReference type="EMBL" id="UOFP01000271">
    <property type="protein sequence ID" value="VAW89462.1"/>
    <property type="molecule type" value="Genomic_DNA"/>
</dbReference>
<accession>A0A3B0ZPV0</accession>
<dbReference type="InterPro" id="IPR036249">
    <property type="entry name" value="Thioredoxin-like_sf"/>
</dbReference>
<evidence type="ECO:0000256" key="5">
    <source>
        <dbReference type="ARBA" id="ARBA00023284"/>
    </source>
</evidence>
<dbReference type="AlphaFoldDB" id="A0A3B0ZPV0"/>
<dbReference type="NCBIfam" id="TIGR00385">
    <property type="entry name" value="dsbE"/>
    <property type="match status" value="1"/>
</dbReference>
<evidence type="ECO:0000313" key="7">
    <source>
        <dbReference type="EMBL" id="VAW89462.1"/>
    </source>
</evidence>
<gene>
    <name evidence="7" type="ORF">MNBD_GAMMA18-1469</name>
</gene>
<name>A0A3B0ZPV0_9ZZZZ</name>
<dbReference type="InterPro" id="IPR004799">
    <property type="entry name" value="Periplasmic_diS_OxRdtase_DsbE"/>
</dbReference>
<dbReference type="GO" id="GO:0030288">
    <property type="term" value="C:outer membrane-bounded periplasmic space"/>
    <property type="evidence" value="ECO:0007669"/>
    <property type="project" value="InterPro"/>
</dbReference>
<dbReference type="CDD" id="cd03010">
    <property type="entry name" value="TlpA_like_DsbE"/>
    <property type="match status" value="1"/>
</dbReference>
<dbReference type="PANTHER" id="PTHR42852:SF6">
    <property type="entry name" value="THIOL:DISULFIDE INTERCHANGE PROTEIN DSBE"/>
    <property type="match status" value="1"/>
</dbReference>
<dbReference type="GO" id="GO:0017004">
    <property type="term" value="P:cytochrome complex assembly"/>
    <property type="evidence" value="ECO:0007669"/>
    <property type="project" value="UniProtKB-KW"/>
</dbReference>
<organism evidence="7">
    <name type="scientific">hydrothermal vent metagenome</name>
    <dbReference type="NCBI Taxonomy" id="652676"/>
    <lineage>
        <taxon>unclassified sequences</taxon>
        <taxon>metagenomes</taxon>
        <taxon>ecological metagenomes</taxon>
    </lineage>
</organism>
<evidence type="ECO:0000256" key="4">
    <source>
        <dbReference type="ARBA" id="ARBA00023157"/>
    </source>
</evidence>
<dbReference type="PANTHER" id="PTHR42852">
    <property type="entry name" value="THIOL:DISULFIDE INTERCHANGE PROTEIN DSBE"/>
    <property type="match status" value="1"/>
</dbReference>
<evidence type="ECO:0000256" key="1">
    <source>
        <dbReference type="ARBA" id="ARBA00004196"/>
    </source>
</evidence>
<dbReference type="Pfam" id="PF08534">
    <property type="entry name" value="Redoxin"/>
    <property type="match status" value="1"/>
</dbReference>
<evidence type="ECO:0000256" key="2">
    <source>
        <dbReference type="ARBA" id="ARBA00007758"/>
    </source>
</evidence>
<sequence length="191" mass="21343">MFKYAVPLILFLVLAGFLYAGLSLKPREVPSPFIGKPAPAFNLPQLMEPEKSISRDELLGKVYLLNVWASWCVTCKYEHPLLMELQRSGLVDVYGINYKDKREDARLVLRSTGNPYVANAYDEEGRVGIDYGVTGTPETFLIDKNGTVVHKIIGSLTPDNLRNCILPLVEQLRKADLNNQVSREAVEACVS</sequence>
<dbReference type="InterPro" id="IPR017937">
    <property type="entry name" value="Thioredoxin_CS"/>
</dbReference>
<reference evidence="7" key="1">
    <citation type="submission" date="2018-06" db="EMBL/GenBank/DDBJ databases">
        <authorList>
            <person name="Zhirakovskaya E."/>
        </authorList>
    </citation>
    <scope>NUCLEOTIDE SEQUENCE</scope>
</reference>
<proteinExistence type="inferred from homology"/>
<dbReference type="PROSITE" id="PS51352">
    <property type="entry name" value="THIOREDOXIN_2"/>
    <property type="match status" value="1"/>
</dbReference>
<dbReference type="PROSITE" id="PS00194">
    <property type="entry name" value="THIOREDOXIN_1"/>
    <property type="match status" value="1"/>
</dbReference>
<keyword evidence="4" id="KW-1015">Disulfide bond</keyword>
<dbReference type="InterPro" id="IPR013766">
    <property type="entry name" value="Thioredoxin_domain"/>
</dbReference>
<dbReference type="InterPro" id="IPR013740">
    <property type="entry name" value="Redoxin"/>
</dbReference>
<feature type="domain" description="Thioredoxin" evidence="6">
    <location>
        <begin position="32"/>
        <end position="174"/>
    </location>
</feature>
<keyword evidence="3" id="KW-0201">Cytochrome c-type biogenesis</keyword>
<comment type="similarity">
    <text evidence="2">Belongs to the thioredoxin family. DsbE subfamily.</text>
</comment>
<protein>
    <submittedName>
        <fullName evidence="7">Cytochrome c-type biogenesis protein CcmG/DsbE, thiol:disulfide oxidoreductase</fullName>
    </submittedName>
</protein>
<dbReference type="GO" id="GO:0015036">
    <property type="term" value="F:disulfide oxidoreductase activity"/>
    <property type="evidence" value="ECO:0007669"/>
    <property type="project" value="InterPro"/>
</dbReference>
<dbReference type="SUPFAM" id="SSF52833">
    <property type="entry name" value="Thioredoxin-like"/>
    <property type="match status" value="1"/>
</dbReference>
<dbReference type="Gene3D" id="3.40.30.10">
    <property type="entry name" value="Glutaredoxin"/>
    <property type="match status" value="1"/>
</dbReference>
<keyword evidence="5" id="KW-0676">Redox-active center</keyword>
<comment type="subcellular location">
    <subcellularLocation>
        <location evidence="1">Cell envelope</location>
    </subcellularLocation>
</comment>
<evidence type="ECO:0000259" key="6">
    <source>
        <dbReference type="PROSITE" id="PS51352"/>
    </source>
</evidence>
<evidence type="ECO:0000256" key="3">
    <source>
        <dbReference type="ARBA" id="ARBA00022748"/>
    </source>
</evidence>